<keyword evidence="7" id="KW-0378">Hydrolase</keyword>
<comment type="similarity">
    <text evidence="2">Belongs to the RNase H family.</text>
</comment>
<evidence type="ECO:0000313" key="9">
    <source>
        <dbReference type="EMBL" id="KAL2274278.1"/>
    </source>
</evidence>
<evidence type="ECO:0000256" key="3">
    <source>
        <dbReference type="ARBA" id="ARBA00012180"/>
    </source>
</evidence>
<comment type="catalytic activity">
    <reaction evidence="1">
        <text>Endonucleolytic cleavage to 5'-phosphomonoester.</text>
        <dbReference type="EC" id="3.1.26.4"/>
    </reaction>
</comment>
<dbReference type="InterPro" id="IPR012337">
    <property type="entry name" value="RNaseH-like_sf"/>
</dbReference>
<dbReference type="SUPFAM" id="SSF53098">
    <property type="entry name" value="Ribonuclease H-like"/>
    <property type="match status" value="1"/>
</dbReference>
<dbReference type="Proteomes" id="UP001600888">
    <property type="component" value="Unassembled WGS sequence"/>
</dbReference>
<protein>
    <recommendedName>
        <fullName evidence="3">ribonuclease H</fullName>
        <ecNumber evidence="3">3.1.26.4</ecNumber>
    </recommendedName>
</protein>
<evidence type="ECO:0000256" key="7">
    <source>
        <dbReference type="ARBA" id="ARBA00022801"/>
    </source>
</evidence>
<reference evidence="9 10" key="1">
    <citation type="submission" date="2024-03" db="EMBL/GenBank/DDBJ databases">
        <title>A high-quality draft genome sequence of Diaporthe vaccinii, a causative agent of upright dieback and viscid rot disease in cranberry plants.</title>
        <authorList>
            <person name="Sarrasin M."/>
            <person name="Lang B.F."/>
            <person name="Burger G."/>
        </authorList>
    </citation>
    <scope>NUCLEOTIDE SEQUENCE [LARGE SCALE GENOMIC DNA]</scope>
    <source>
        <strain evidence="9 10">IS7</strain>
    </source>
</reference>
<sequence length="244" mass="27078">MSEPSEDEFLSLFGMSKPERKRGTGLNIPAKFVPPEERLRGLPNLVPGVVFDTSGLLGGDTIRERFICYSDRRAAIMFTDGACLNNGQPNAKAGWAVWFGPEPEARTVSGRLEHKGPFGDAAEQTSNRAELRAAIAGLRGFPWIQDGYNRVVIASDSEYLVEGATALVKKWVKNGWKTSEGNAIKNQDLWEMLLGEVDRYHAAGVKVDFWRIPRDYNEIADRGAREGAQKADEQEFFDIMVPGV</sequence>
<keyword evidence="5" id="KW-0479">Metal-binding</keyword>
<dbReference type="PANTHER" id="PTHR10642">
    <property type="entry name" value="RIBONUCLEASE H1"/>
    <property type="match status" value="1"/>
</dbReference>
<evidence type="ECO:0000259" key="8">
    <source>
        <dbReference type="PROSITE" id="PS50879"/>
    </source>
</evidence>
<dbReference type="InterPro" id="IPR002156">
    <property type="entry name" value="RNaseH_domain"/>
</dbReference>
<dbReference type="EMBL" id="JBAWTH010000160">
    <property type="protein sequence ID" value="KAL2274278.1"/>
    <property type="molecule type" value="Genomic_DNA"/>
</dbReference>
<keyword evidence="4" id="KW-0540">Nuclease</keyword>
<dbReference type="CDD" id="cd13934">
    <property type="entry name" value="RNase_H_Dikarya_like"/>
    <property type="match status" value="1"/>
</dbReference>
<dbReference type="PROSITE" id="PS50879">
    <property type="entry name" value="RNASE_H_1"/>
    <property type="match status" value="1"/>
</dbReference>
<dbReference type="EC" id="3.1.26.4" evidence="3"/>
<evidence type="ECO:0000256" key="5">
    <source>
        <dbReference type="ARBA" id="ARBA00022723"/>
    </source>
</evidence>
<evidence type="ECO:0000256" key="4">
    <source>
        <dbReference type="ARBA" id="ARBA00022722"/>
    </source>
</evidence>
<evidence type="ECO:0000256" key="1">
    <source>
        <dbReference type="ARBA" id="ARBA00000077"/>
    </source>
</evidence>
<evidence type="ECO:0000313" key="10">
    <source>
        <dbReference type="Proteomes" id="UP001600888"/>
    </source>
</evidence>
<dbReference type="Pfam" id="PF00075">
    <property type="entry name" value="RNase_H"/>
    <property type="match status" value="1"/>
</dbReference>
<dbReference type="InterPro" id="IPR036397">
    <property type="entry name" value="RNaseH_sf"/>
</dbReference>
<proteinExistence type="inferred from homology"/>
<organism evidence="9 10">
    <name type="scientific">Diaporthe vaccinii</name>
    <dbReference type="NCBI Taxonomy" id="105482"/>
    <lineage>
        <taxon>Eukaryota</taxon>
        <taxon>Fungi</taxon>
        <taxon>Dikarya</taxon>
        <taxon>Ascomycota</taxon>
        <taxon>Pezizomycotina</taxon>
        <taxon>Sordariomycetes</taxon>
        <taxon>Sordariomycetidae</taxon>
        <taxon>Diaporthales</taxon>
        <taxon>Diaporthaceae</taxon>
        <taxon>Diaporthe</taxon>
        <taxon>Diaporthe eres species complex</taxon>
    </lineage>
</organism>
<evidence type="ECO:0000256" key="6">
    <source>
        <dbReference type="ARBA" id="ARBA00022759"/>
    </source>
</evidence>
<accession>A0ABR4DVD4</accession>
<evidence type="ECO:0000256" key="2">
    <source>
        <dbReference type="ARBA" id="ARBA00005300"/>
    </source>
</evidence>
<name>A0ABR4DVD4_9PEZI</name>
<feature type="domain" description="RNase H type-1" evidence="8">
    <location>
        <begin position="71"/>
        <end position="229"/>
    </location>
</feature>
<dbReference type="InterPro" id="IPR050092">
    <property type="entry name" value="RNase_H"/>
</dbReference>
<dbReference type="Gene3D" id="3.30.420.10">
    <property type="entry name" value="Ribonuclease H-like superfamily/Ribonuclease H"/>
    <property type="match status" value="1"/>
</dbReference>
<comment type="caution">
    <text evidence="9">The sequence shown here is derived from an EMBL/GenBank/DDBJ whole genome shotgun (WGS) entry which is preliminary data.</text>
</comment>
<dbReference type="PANTHER" id="PTHR10642:SF26">
    <property type="entry name" value="RIBONUCLEASE H1"/>
    <property type="match status" value="1"/>
</dbReference>
<keyword evidence="10" id="KW-1185">Reference proteome</keyword>
<keyword evidence="6" id="KW-0255">Endonuclease</keyword>
<gene>
    <name evidence="9" type="ORF">FJTKL_03532</name>
</gene>